<keyword evidence="8" id="KW-0175">Coiled coil</keyword>
<feature type="coiled-coil region" evidence="8">
    <location>
        <begin position="43"/>
        <end position="99"/>
    </location>
</feature>
<feature type="domain" description="Flagellar assembly protein FliH/Type III secretion system HrpE" evidence="9">
    <location>
        <begin position="139"/>
        <end position="251"/>
    </location>
</feature>
<evidence type="ECO:0000256" key="7">
    <source>
        <dbReference type="NCBIfam" id="TIGR03825"/>
    </source>
</evidence>
<dbReference type="GO" id="GO:0044781">
    <property type="term" value="P:bacterial-type flagellum organization"/>
    <property type="evidence" value="ECO:0007669"/>
    <property type="project" value="UniProtKB-KW"/>
</dbReference>
<evidence type="ECO:0000313" key="10">
    <source>
        <dbReference type="EMBL" id="NSL51185.1"/>
    </source>
</evidence>
<evidence type="ECO:0000313" key="11">
    <source>
        <dbReference type="Proteomes" id="UP000625804"/>
    </source>
</evidence>
<organism evidence="10 11">
    <name type="scientific">Calidifontibacillus erzurumensis</name>
    <dbReference type="NCBI Taxonomy" id="2741433"/>
    <lineage>
        <taxon>Bacteria</taxon>
        <taxon>Bacillati</taxon>
        <taxon>Bacillota</taxon>
        <taxon>Bacilli</taxon>
        <taxon>Bacillales</taxon>
        <taxon>Bacillaceae</taxon>
        <taxon>Calidifontibacillus/Schinkia group</taxon>
        <taxon>Calidifontibacillus</taxon>
    </lineage>
</organism>
<keyword evidence="5" id="KW-0653">Protein transport</keyword>
<accession>A0A8J8GF70</accession>
<evidence type="ECO:0000256" key="3">
    <source>
        <dbReference type="ARBA" id="ARBA00022448"/>
    </source>
</evidence>
<dbReference type="PANTHER" id="PTHR34982">
    <property type="entry name" value="YOP PROTEINS TRANSLOCATION PROTEIN L"/>
    <property type="match status" value="1"/>
</dbReference>
<comment type="similarity">
    <text evidence="2">Belongs to the FliH family.</text>
</comment>
<comment type="caution">
    <text evidence="10">The sequence shown here is derived from an EMBL/GenBank/DDBJ whole genome shotgun (WGS) entry which is preliminary data.</text>
</comment>
<protein>
    <recommendedName>
        <fullName evidence="7">Flagellar assembly protein FliH</fullName>
    </recommendedName>
</protein>
<keyword evidence="10" id="KW-0966">Cell projection</keyword>
<evidence type="ECO:0000256" key="1">
    <source>
        <dbReference type="ARBA" id="ARBA00003041"/>
    </source>
</evidence>
<dbReference type="RefSeq" id="WP_173730384.1">
    <property type="nucleotide sequence ID" value="NZ_JABTTE010000004.1"/>
</dbReference>
<dbReference type="Gene3D" id="1.20.5.2950">
    <property type="match status" value="1"/>
</dbReference>
<dbReference type="Pfam" id="PF02108">
    <property type="entry name" value="FliH"/>
    <property type="match status" value="1"/>
</dbReference>
<keyword evidence="10" id="KW-0969">Cilium</keyword>
<comment type="function">
    <text evidence="1">Needed for flagellar regrowth and assembly.</text>
</comment>
<evidence type="ECO:0000256" key="5">
    <source>
        <dbReference type="ARBA" id="ARBA00022927"/>
    </source>
</evidence>
<dbReference type="NCBIfam" id="TIGR03825">
    <property type="entry name" value="FliH_bacil"/>
    <property type="match status" value="1"/>
</dbReference>
<dbReference type="PANTHER" id="PTHR34982:SF1">
    <property type="entry name" value="FLAGELLAR ASSEMBLY PROTEIN FLIH"/>
    <property type="match status" value="1"/>
</dbReference>
<evidence type="ECO:0000259" key="9">
    <source>
        <dbReference type="Pfam" id="PF02108"/>
    </source>
</evidence>
<dbReference type="EMBL" id="JABTTE010000004">
    <property type="protein sequence ID" value="NSL51185.1"/>
    <property type="molecule type" value="Genomic_DNA"/>
</dbReference>
<evidence type="ECO:0000256" key="2">
    <source>
        <dbReference type="ARBA" id="ARBA00006602"/>
    </source>
</evidence>
<dbReference type="Proteomes" id="UP000625804">
    <property type="component" value="Unassembled WGS sequence"/>
</dbReference>
<dbReference type="GO" id="GO:0015031">
    <property type="term" value="P:protein transport"/>
    <property type="evidence" value="ECO:0007669"/>
    <property type="project" value="UniProtKB-KW"/>
</dbReference>
<keyword evidence="6" id="KW-1006">Bacterial flagellum protein export</keyword>
<gene>
    <name evidence="10" type="primary">fliH</name>
    <name evidence="10" type="ORF">HR057_05310</name>
</gene>
<keyword evidence="3" id="KW-0813">Transport</keyword>
<reference evidence="10" key="1">
    <citation type="submission" date="2020-06" db="EMBL/GenBank/DDBJ databases">
        <title>A novel thermopfilic bacterium from Erzurum, Turkey.</title>
        <authorList>
            <person name="Adiguzel A."/>
            <person name="Ay H."/>
            <person name="Baltaci M.O."/>
        </authorList>
    </citation>
    <scope>NUCLEOTIDE SEQUENCE</scope>
    <source>
        <strain evidence="10">P2</strain>
    </source>
</reference>
<dbReference type="AlphaFoldDB" id="A0A8J8GF70"/>
<dbReference type="InterPro" id="IPR051472">
    <property type="entry name" value="T3SS_Stator/FliH"/>
</dbReference>
<proteinExistence type="inferred from homology"/>
<sequence length="269" mass="31132">MSRIIKSPYAQSDEGNKKVITLKPLTGNFFEEKKTIDLTSEPNNDIHEAEKKAEEILREAEEEALSILKDAEKKLNAILQQIESEKQNWEFEKQHLIETARQEGYQRGLELGKQDGFNEYKMLIDQAKETVDLSKNDYLKTVEEAERTILHLGLKAAEKIIGFTLDLNPEAFSNLVKKVIKEVRDHQDVKIYVHPKYYDLMISQKEELKTYFTNPLTELYIYPNEELNQTDCIIESSFGRIDASVDSQLRELKLKLLEMLDGDSNDENG</sequence>
<dbReference type="InterPro" id="IPR018035">
    <property type="entry name" value="Flagellar_FliH/T3SS_HrpE"/>
</dbReference>
<keyword evidence="10" id="KW-0282">Flagellum</keyword>
<evidence type="ECO:0000256" key="6">
    <source>
        <dbReference type="ARBA" id="ARBA00023225"/>
    </source>
</evidence>
<keyword evidence="4" id="KW-1005">Bacterial flagellum biogenesis</keyword>
<dbReference type="InterPro" id="IPR022524">
    <property type="entry name" value="FliH_Bacilli"/>
</dbReference>
<evidence type="ECO:0000256" key="8">
    <source>
        <dbReference type="SAM" id="Coils"/>
    </source>
</evidence>
<keyword evidence="11" id="KW-1185">Reference proteome</keyword>
<name>A0A8J8GF70_9BACI</name>
<evidence type="ECO:0000256" key="4">
    <source>
        <dbReference type="ARBA" id="ARBA00022795"/>
    </source>
</evidence>
<dbReference type="GO" id="GO:0005829">
    <property type="term" value="C:cytosol"/>
    <property type="evidence" value="ECO:0007669"/>
    <property type="project" value="TreeGrafter"/>
</dbReference>